<dbReference type="Proteomes" id="UP000626092">
    <property type="component" value="Unassembled WGS sequence"/>
</dbReference>
<dbReference type="EMBL" id="WJXA01000012">
    <property type="protein sequence ID" value="KAF7123522.1"/>
    <property type="molecule type" value="Genomic_DNA"/>
</dbReference>
<accession>A0A834G136</accession>
<dbReference type="SUPFAM" id="SSF52047">
    <property type="entry name" value="RNI-like"/>
    <property type="match status" value="1"/>
</dbReference>
<gene>
    <name evidence="1" type="ORF">RHSIM_Rhsim12G0057100</name>
</gene>
<dbReference type="AlphaFoldDB" id="A0A834G136"/>
<evidence type="ECO:0000313" key="1">
    <source>
        <dbReference type="EMBL" id="KAF7123522.1"/>
    </source>
</evidence>
<sequence>MLRFVDLSRSKFFIHVGLSSPATNYPNLVHIDLSNATEMRDPAAASIAEAKNLERLLLARCKGITDTRIGCRKLRSINLERW</sequence>
<dbReference type="InterPro" id="IPR032675">
    <property type="entry name" value="LRR_dom_sf"/>
</dbReference>
<organism evidence="1 2">
    <name type="scientific">Rhododendron simsii</name>
    <name type="common">Sims's rhododendron</name>
    <dbReference type="NCBI Taxonomy" id="118357"/>
    <lineage>
        <taxon>Eukaryota</taxon>
        <taxon>Viridiplantae</taxon>
        <taxon>Streptophyta</taxon>
        <taxon>Embryophyta</taxon>
        <taxon>Tracheophyta</taxon>
        <taxon>Spermatophyta</taxon>
        <taxon>Magnoliopsida</taxon>
        <taxon>eudicotyledons</taxon>
        <taxon>Gunneridae</taxon>
        <taxon>Pentapetalae</taxon>
        <taxon>asterids</taxon>
        <taxon>Ericales</taxon>
        <taxon>Ericaceae</taxon>
        <taxon>Ericoideae</taxon>
        <taxon>Rhodoreae</taxon>
        <taxon>Rhododendron</taxon>
    </lineage>
</organism>
<evidence type="ECO:0000313" key="2">
    <source>
        <dbReference type="Proteomes" id="UP000626092"/>
    </source>
</evidence>
<protein>
    <submittedName>
        <fullName evidence="1">Uncharacterized protein</fullName>
    </submittedName>
</protein>
<dbReference type="Gene3D" id="3.80.10.10">
    <property type="entry name" value="Ribonuclease Inhibitor"/>
    <property type="match status" value="1"/>
</dbReference>
<reference evidence="1" key="1">
    <citation type="submission" date="2019-11" db="EMBL/GenBank/DDBJ databases">
        <authorList>
            <person name="Liu Y."/>
            <person name="Hou J."/>
            <person name="Li T.-Q."/>
            <person name="Guan C.-H."/>
            <person name="Wu X."/>
            <person name="Wu H.-Z."/>
            <person name="Ling F."/>
            <person name="Zhang R."/>
            <person name="Shi X.-G."/>
            <person name="Ren J.-P."/>
            <person name="Chen E.-F."/>
            <person name="Sun J.-M."/>
        </authorList>
    </citation>
    <scope>NUCLEOTIDE SEQUENCE</scope>
    <source>
        <strain evidence="1">Adult_tree_wgs_1</strain>
        <tissue evidence="1">Leaves</tissue>
    </source>
</reference>
<keyword evidence="2" id="KW-1185">Reference proteome</keyword>
<comment type="caution">
    <text evidence="1">The sequence shown here is derived from an EMBL/GenBank/DDBJ whole genome shotgun (WGS) entry which is preliminary data.</text>
</comment>
<dbReference type="OrthoDB" id="550575at2759"/>
<proteinExistence type="predicted"/>
<name>A0A834G136_RHOSS</name>